<protein>
    <submittedName>
        <fullName evidence="2">Uncharacterized protein</fullName>
    </submittedName>
</protein>
<accession>A0A4Y1MUY7</accession>
<evidence type="ECO:0000313" key="2">
    <source>
        <dbReference type="EMBL" id="AWV21419.1"/>
    </source>
</evidence>
<gene>
    <name evidence="2" type="ORF">RADP37_04199</name>
</gene>
<reference evidence="2" key="1">
    <citation type="submission" date="2017-12" db="EMBL/GenBank/DDBJ databases">
        <authorList>
            <person name="Martens C."/>
            <person name="Dahlstrom E."/>
            <person name="Barbian K."/>
            <person name="Sykora L."/>
            <person name="Ricklefs S."/>
            <person name="Bruno D."/>
            <person name="Anzick I."/>
            <person name="Myles I."/>
            <person name="Datta S.K."/>
        </authorList>
    </citation>
    <scope>NUCLEOTIDE SEQUENCE</scope>
    <source>
        <strain evidence="2">AD2</strain>
    </source>
</reference>
<keyword evidence="1" id="KW-0472">Membrane</keyword>
<organism evidence="2">
    <name type="scientific">Roseomonas mucosa</name>
    <dbReference type="NCBI Taxonomy" id="207340"/>
    <lineage>
        <taxon>Bacteria</taxon>
        <taxon>Pseudomonadati</taxon>
        <taxon>Pseudomonadota</taxon>
        <taxon>Alphaproteobacteria</taxon>
        <taxon>Acetobacterales</taxon>
        <taxon>Roseomonadaceae</taxon>
        <taxon>Roseomonas</taxon>
    </lineage>
</organism>
<name>A0A4Y1MUY7_9PROT</name>
<feature type="transmembrane region" description="Helical" evidence="1">
    <location>
        <begin position="25"/>
        <end position="45"/>
    </location>
</feature>
<proteinExistence type="predicted"/>
<keyword evidence="1" id="KW-1133">Transmembrane helix</keyword>
<sequence length="46" mass="5129">MAKAKSIGNILTAMARISSGQHEKFALFGRNFLLVLCCYAAFMRFT</sequence>
<evidence type="ECO:0000256" key="1">
    <source>
        <dbReference type="SAM" id="Phobius"/>
    </source>
</evidence>
<dbReference type="EMBL" id="CP025189">
    <property type="protein sequence ID" value="AWV21419.1"/>
    <property type="molecule type" value="Genomic_DNA"/>
</dbReference>
<keyword evidence="1" id="KW-0812">Transmembrane</keyword>
<dbReference type="AlphaFoldDB" id="A0A4Y1MUY7"/>